<feature type="region of interest" description="Disordered" evidence="2">
    <location>
        <begin position="93"/>
        <end position="113"/>
    </location>
</feature>
<keyword evidence="6" id="KW-1185">Reference proteome</keyword>
<evidence type="ECO:0000313" key="5">
    <source>
        <dbReference type="EMBL" id="KAF4450616.1"/>
    </source>
</evidence>
<dbReference type="Pfam" id="PF22725">
    <property type="entry name" value="GFO_IDH_MocA_C3"/>
    <property type="match status" value="1"/>
</dbReference>
<dbReference type="GO" id="GO:0016491">
    <property type="term" value="F:oxidoreductase activity"/>
    <property type="evidence" value="ECO:0007669"/>
    <property type="project" value="TreeGrafter"/>
</dbReference>
<dbReference type="EMBL" id="JAADJG010000244">
    <property type="protein sequence ID" value="KAF4450616.1"/>
    <property type="molecule type" value="Genomic_DNA"/>
</dbReference>
<dbReference type="InterPro" id="IPR000683">
    <property type="entry name" value="Gfo/Idh/MocA-like_OxRdtase_N"/>
</dbReference>
<dbReference type="GO" id="GO:0000166">
    <property type="term" value="F:nucleotide binding"/>
    <property type="evidence" value="ECO:0007669"/>
    <property type="project" value="InterPro"/>
</dbReference>
<dbReference type="Proteomes" id="UP000605986">
    <property type="component" value="Unassembled WGS sequence"/>
</dbReference>
<dbReference type="Gene3D" id="3.40.50.720">
    <property type="entry name" value="NAD(P)-binding Rossmann-like Domain"/>
    <property type="match status" value="1"/>
</dbReference>
<feature type="domain" description="Gfo/Idh/MocA-like oxidoreductase N-terminal" evidence="3">
    <location>
        <begin position="47"/>
        <end position="172"/>
    </location>
</feature>
<comment type="similarity">
    <text evidence="1">Belongs to the Gfo/Idh/MocA family.</text>
</comment>
<dbReference type="Gene3D" id="3.30.360.10">
    <property type="entry name" value="Dihydrodipicolinate Reductase, domain 2"/>
    <property type="match status" value="1"/>
</dbReference>
<comment type="caution">
    <text evidence="5">The sequence shown here is derived from an EMBL/GenBank/DDBJ whole genome shotgun (WGS) entry which is preliminary data.</text>
</comment>
<dbReference type="SUPFAM" id="SSF55347">
    <property type="entry name" value="Glyceraldehyde-3-phosphate dehydrogenase-like, C-terminal domain"/>
    <property type="match status" value="1"/>
</dbReference>
<name>A0A8H4NZQ7_9HYPO</name>
<dbReference type="InterPro" id="IPR036291">
    <property type="entry name" value="NAD(P)-bd_dom_sf"/>
</dbReference>
<dbReference type="GO" id="GO:0005737">
    <property type="term" value="C:cytoplasm"/>
    <property type="evidence" value="ECO:0007669"/>
    <property type="project" value="TreeGrafter"/>
</dbReference>
<proteinExistence type="inferred from homology"/>
<evidence type="ECO:0000313" key="6">
    <source>
        <dbReference type="Proteomes" id="UP000605986"/>
    </source>
</evidence>
<dbReference type="InterPro" id="IPR055170">
    <property type="entry name" value="GFO_IDH_MocA-like_dom"/>
</dbReference>
<feature type="domain" description="GFO/IDH/MocA-like oxidoreductase" evidence="4">
    <location>
        <begin position="199"/>
        <end position="314"/>
    </location>
</feature>
<gene>
    <name evidence="5" type="ORF">F53441_6277</name>
</gene>
<dbReference type="SUPFAM" id="SSF51735">
    <property type="entry name" value="NAD(P)-binding Rossmann-fold domains"/>
    <property type="match status" value="1"/>
</dbReference>
<dbReference type="GO" id="GO:0006740">
    <property type="term" value="P:NADPH regeneration"/>
    <property type="evidence" value="ECO:0007669"/>
    <property type="project" value="TreeGrafter"/>
</dbReference>
<dbReference type="PANTHER" id="PTHR42840:SF5">
    <property type="entry name" value="NAD(P)-BINDING ROSSMANN-FOLD SUPERFAMILY PROTEIN"/>
    <property type="match status" value="1"/>
</dbReference>
<organism evidence="5 6">
    <name type="scientific">Fusarium austroafricanum</name>
    <dbReference type="NCBI Taxonomy" id="2364996"/>
    <lineage>
        <taxon>Eukaryota</taxon>
        <taxon>Fungi</taxon>
        <taxon>Dikarya</taxon>
        <taxon>Ascomycota</taxon>
        <taxon>Pezizomycotina</taxon>
        <taxon>Sordariomycetes</taxon>
        <taxon>Hypocreomycetidae</taxon>
        <taxon>Hypocreales</taxon>
        <taxon>Nectriaceae</taxon>
        <taxon>Fusarium</taxon>
        <taxon>Fusarium concolor species complex</taxon>
    </lineage>
</organism>
<evidence type="ECO:0000259" key="4">
    <source>
        <dbReference type="Pfam" id="PF22725"/>
    </source>
</evidence>
<dbReference type="OrthoDB" id="64915at2759"/>
<protein>
    <submittedName>
        <fullName evidence="5">Glucose-fructose oxidoreductase</fullName>
    </submittedName>
</protein>
<evidence type="ECO:0000256" key="1">
    <source>
        <dbReference type="ARBA" id="ARBA00010928"/>
    </source>
</evidence>
<sequence>MEGNPPLEDIITPVFSVLSENCRHIQSTSQHSPAVSVSVSTNMAPIGVALIGGGLFAKQAHMDAEAPQPAIMKADNLALKAIYSRSLKSAQETASLNTRSGQDPDLYSTDSGSGKSLDDLLAREDIEAVIIALPIPSQPEHIKAALAAGKHVIAEKPIAPTVADGKKLIEYYHGLGGKATFSVAENFRYKPSFDYAATEAAKLGKLQHFSVRVFYYISADSKWYGTAWRAKPEFQGGFLLDGGVHFSAAARQLLTEKPVDVAAFTTQTQPHLPPIDTVNAVIRLENGASGTYQQTCGSNMSTSVFQFGYEKGSVVVDGDKVTVTPWDGEPSVKEFERTSGVVEEIEAWAKALVEGTPDKRQSAEEALADLEFLELMFESGLNGGESKKYECQL</sequence>
<evidence type="ECO:0000256" key="2">
    <source>
        <dbReference type="SAM" id="MobiDB-lite"/>
    </source>
</evidence>
<evidence type="ECO:0000259" key="3">
    <source>
        <dbReference type="Pfam" id="PF01408"/>
    </source>
</evidence>
<accession>A0A8H4NZQ7</accession>
<dbReference type="AlphaFoldDB" id="A0A8H4NZQ7"/>
<dbReference type="Pfam" id="PF01408">
    <property type="entry name" value="GFO_IDH_MocA"/>
    <property type="match status" value="1"/>
</dbReference>
<dbReference type="PANTHER" id="PTHR42840">
    <property type="entry name" value="NAD(P)-BINDING ROSSMANN-FOLD SUPERFAMILY PROTEIN-RELATED"/>
    <property type="match status" value="1"/>
</dbReference>
<reference evidence="5" key="1">
    <citation type="submission" date="2020-01" db="EMBL/GenBank/DDBJ databases">
        <title>Identification and distribution of gene clusters putatively required for synthesis of sphingolipid metabolism inhibitors in phylogenetically diverse species of the filamentous fungus Fusarium.</title>
        <authorList>
            <person name="Kim H.-S."/>
            <person name="Busman M."/>
            <person name="Brown D.W."/>
            <person name="Divon H."/>
            <person name="Uhlig S."/>
            <person name="Proctor R.H."/>
        </authorList>
    </citation>
    <scope>NUCLEOTIDE SEQUENCE</scope>
    <source>
        <strain evidence="5">NRRL 53441</strain>
    </source>
</reference>